<proteinExistence type="predicted"/>
<dbReference type="AlphaFoldDB" id="A0A5D0U7P5"/>
<dbReference type="Proteomes" id="UP000322634">
    <property type="component" value="Unassembled WGS sequence"/>
</dbReference>
<organism evidence="1 2">
    <name type="scientific">Actinomadura syzygii</name>
    <dbReference type="NCBI Taxonomy" id="1427538"/>
    <lineage>
        <taxon>Bacteria</taxon>
        <taxon>Bacillati</taxon>
        <taxon>Actinomycetota</taxon>
        <taxon>Actinomycetes</taxon>
        <taxon>Streptosporangiales</taxon>
        <taxon>Thermomonosporaceae</taxon>
        <taxon>Actinomadura</taxon>
    </lineage>
</organism>
<evidence type="ECO:0000313" key="1">
    <source>
        <dbReference type="EMBL" id="TYC13726.1"/>
    </source>
</evidence>
<keyword evidence="2" id="KW-1185">Reference proteome</keyword>
<sequence>MNDQERACLQEQYPGWHIRRPPTMECLIATRLGRPLTRRELYFGMRATLIEDSYELLSEALAAQRKIEENL</sequence>
<dbReference type="RefSeq" id="WP_148351272.1">
    <property type="nucleotide sequence ID" value="NZ_JBHSBF010000010.1"/>
</dbReference>
<reference evidence="1 2" key="1">
    <citation type="submission" date="2019-08" db="EMBL/GenBank/DDBJ databases">
        <title>Actinomadura sp. nov. CYP1-5 isolated from mountain soil.</title>
        <authorList>
            <person name="Songsumanus A."/>
            <person name="Kuncharoen N."/>
            <person name="Kudo T."/>
            <person name="Yuki M."/>
            <person name="Igarashi Y."/>
            <person name="Tanasupawat S."/>
        </authorList>
    </citation>
    <scope>NUCLEOTIDE SEQUENCE [LARGE SCALE GENOMIC DNA]</scope>
    <source>
        <strain evidence="1 2">GKU157</strain>
    </source>
</reference>
<accession>A0A5D0U7P5</accession>
<gene>
    <name evidence="1" type="ORF">FXF65_18815</name>
</gene>
<name>A0A5D0U7P5_9ACTN</name>
<protein>
    <submittedName>
        <fullName evidence="1">Uncharacterized protein</fullName>
    </submittedName>
</protein>
<comment type="caution">
    <text evidence="1">The sequence shown here is derived from an EMBL/GenBank/DDBJ whole genome shotgun (WGS) entry which is preliminary data.</text>
</comment>
<evidence type="ECO:0000313" key="2">
    <source>
        <dbReference type="Proteomes" id="UP000322634"/>
    </source>
</evidence>
<dbReference type="EMBL" id="VSFF01000007">
    <property type="protein sequence ID" value="TYC13726.1"/>
    <property type="molecule type" value="Genomic_DNA"/>
</dbReference>
<dbReference type="OrthoDB" id="3480987at2"/>